<evidence type="ECO:0000259" key="10">
    <source>
        <dbReference type="PROSITE" id="PS50157"/>
    </source>
</evidence>
<feature type="domain" description="C2H2-type" evidence="10">
    <location>
        <begin position="777"/>
        <end position="804"/>
    </location>
</feature>
<dbReference type="OrthoDB" id="6077919at2759"/>
<keyword evidence="3" id="KW-0677">Repeat</keyword>
<feature type="domain" description="C2H2-type" evidence="10">
    <location>
        <begin position="546"/>
        <end position="574"/>
    </location>
</feature>
<evidence type="ECO:0000256" key="5">
    <source>
        <dbReference type="ARBA" id="ARBA00022833"/>
    </source>
</evidence>
<dbReference type="Proteomes" id="UP001152888">
    <property type="component" value="Unassembled WGS sequence"/>
</dbReference>
<dbReference type="PROSITE" id="PS50157">
    <property type="entry name" value="ZINC_FINGER_C2H2_2"/>
    <property type="match status" value="4"/>
</dbReference>
<feature type="compositionally biased region" description="Polar residues" evidence="9">
    <location>
        <begin position="340"/>
        <end position="349"/>
    </location>
</feature>
<feature type="region of interest" description="Disordered" evidence="9">
    <location>
        <begin position="313"/>
        <end position="384"/>
    </location>
</feature>
<dbReference type="PROSITE" id="PS00028">
    <property type="entry name" value="ZINC_FINGER_C2H2_1"/>
    <property type="match status" value="5"/>
</dbReference>
<feature type="compositionally biased region" description="Polar residues" evidence="9">
    <location>
        <begin position="360"/>
        <end position="382"/>
    </location>
</feature>
<evidence type="ECO:0000256" key="1">
    <source>
        <dbReference type="ARBA" id="ARBA00004123"/>
    </source>
</evidence>
<gene>
    <name evidence="11" type="ORF">ACAOBT_LOCUS13277</name>
</gene>
<reference evidence="11" key="1">
    <citation type="submission" date="2022-03" db="EMBL/GenBank/DDBJ databases">
        <authorList>
            <person name="Sayadi A."/>
        </authorList>
    </citation>
    <scope>NUCLEOTIDE SEQUENCE</scope>
</reference>
<protein>
    <recommendedName>
        <fullName evidence="10">C2H2-type domain-containing protein</fullName>
    </recommendedName>
</protein>
<evidence type="ECO:0000256" key="6">
    <source>
        <dbReference type="ARBA" id="ARBA00023125"/>
    </source>
</evidence>
<evidence type="ECO:0000256" key="3">
    <source>
        <dbReference type="ARBA" id="ARBA00022737"/>
    </source>
</evidence>
<accession>A0A9P0PFZ0</accession>
<dbReference type="SMART" id="SM00355">
    <property type="entry name" value="ZnF_C2H2"/>
    <property type="match status" value="10"/>
</dbReference>
<dbReference type="PANTHER" id="PTHR24376:SF243">
    <property type="entry name" value="C2H2-TYPE DOMAIN-CONTAINING PROTEIN"/>
    <property type="match status" value="1"/>
</dbReference>
<dbReference type="Pfam" id="PF00096">
    <property type="entry name" value="zf-C2H2"/>
    <property type="match status" value="1"/>
</dbReference>
<keyword evidence="6" id="KW-0238">DNA-binding</keyword>
<dbReference type="GO" id="GO:0005634">
    <property type="term" value="C:nucleus"/>
    <property type="evidence" value="ECO:0007669"/>
    <property type="project" value="UniProtKB-SubCell"/>
</dbReference>
<evidence type="ECO:0000313" key="12">
    <source>
        <dbReference type="Proteomes" id="UP001152888"/>
    </source>
</evidence>
<evidence type="ECO:0000313" key="11">
    <source>
        <dbReference type="EMBL" id="CAH1978873.1"/>
    </source>
</evidence>
<dbReference type="EMBL" id="CAKOFQ010006875">
    <property type="protein sequence ID" value="CAH1978873.1"/>
    <property type="molecule type" value="Genomic_DNA"/>
</dbReference>
<organism evidence="11 12">
    <name type="scientific">Acanthoscelides obtectus</name>
    <name type="common">Bean weevil</name>
    <name type="synonym">Bruchus obtectus</name>
    <dbReference type="NCBI Taxonomy" id="200917"/>
    <lineage>
        <taxon>Eukaryota</taxon>
        <taxon>Metazoa</taxon>
        <taxon>Ecdysozoa</taxon>
        <taxon>Arthropoda</taxon>
        <taxon>Hexapoda</taxon>
        <taxon>Insecta</taxon>
        <taxon>Pterygota</taxon>
        <taxon>Neoptera</taxon>
        <taxon>Endopterygota</taxon>
        <taxon>Coleoptera</taxon>
        <taxon>Polyphaga</taxon>
        <taxon>Cucujiformia</taxon>
        <taxon>Chrysomeloidea</taxon>
        <taxon>Chrysomelidae</taxon>
        <taxon>Bruchinae</taxon>
        <taxon>Bruchini</taxon>
        <taxon>Acanthoscelides</taxon>
    </lineage>
</organism>
<name>A0A9P0PFZ0_ACAOB</name>
<dbReference type="SUPFAM" id="SSF57667">
    <property type="entry name" value="beta-beta-alpha zinc fingers"/>
    <property type="match status" value="3"/>
</dbReference>
<dbReference type="Gene3D" id="3.30.160.60">
    <property type="entry name" value="Classic Zinc Finger"/>
    <property type="match status" value="6"/>
</dbReference>
<evidence type="ECO:0000256" key="9">
    <source>
        <dbReference type="SAM" id="MobiDB-lite"/>
    </source>
</evidence>
<dbReference type="AlphaFoldDB" id="A0A9P0PFZ0"/>
<dbReference type="GO" id="GO:0000978">
    <property type="term" value="F:RNA polymerase II cis-regulatory region sequence-specific DNA binding"/>
    <property type="evidence" value="ECO:0007669"/>
    <property type="project" value="TreeGrafter"/>
</dbReference>
<keyword evidence="5" id="KW-0862">Zinc</keyword>
<comment type="caution">
    <text evidence="11">The sequence shown here is derived from an EMBL/GenBank/DDBJ whole genome shotgun (WGS) entry which is preliminary data.</text>
</comment>
<proteinExistence type="predicted"/>
<evidence type="ECO:0000256" key="8">
    <source>
        <dbReference type="PROSITE-ProRule" id="PRU00042"/>
    </source>
</evidence>
<dbReference type="InterPro" id="IPR013087">
    <property type="entry name" value="Znf_C2H2_type"/>
</dbReference>
<comment type="subcellular location">
    <subcellularLocation>
        <location evidence="1">Nucleus</location>
    </subcellularLocation>
</comment>
<keyword evidence="2" id="KW-0479">Metal-binding</keyword>
<dbReference type="GO" id="GO:0001228">
    <property type="term" value="F:DNA-binding transcription activator activity, RNA polymerase II-specific"/>
    <property type="evidence" value="ECO:0007669"/>
    <property type="project" value="TreeGrafter"/>
</dbReference>
<dbReference type="FunFam" id="3.30.160.60:FF:002343">
    <property type="entry name" value="Zinc finger protein 33A"/>
    <property type="match status" value="1"/>
</dbReference>
<feature type="domain" description="C2H2-type" evidence="10">
    <location>
        <begin position="662"/>
        <end position="685"/>
    </location>
</feature>
<evidence type="ECO:0000256" key="2">
    <source>
        <dbReference type="ARBA" id="ARBA00022723"/>
    </source>
</evidence>
<keyword evidence="4 8" id="KW-0863">Zinc-finger</keyword>
<dbReference type="PANTHER" id="PTHR24376">
    <property type="entry name" value="ZINC FINGER PROTEIN"/>
    <property type="match status" value="1"/>
</dbReference>
<evidence type="ECO:0000256" key="7">
    <source>
        <dbReference type="ARBA" id="ARBA00023242"/>
    </source>
</evidence>
<keyword evidence="7" id="KW-0539">Nucleus</keyword>
<evidence type="ECO:0000256" key="4">
    <source>
        <dbReference type="ARBA" id="ARBA00022771"/>
    </source>
</evidence>
<feature type="domain" description="C2H2-type" evidence="10">
    <location>
        <begin position="633"/>
        <end position="660"/>
    </location>
</feature>
<dbReference type="GO" id="GO:0008270">
    <property type="term" value="F:zinc ion binding"/>
    <property type="evidence" value="ECO:0007669"/>
    <property type="project" value="UniProtKB-KW"/>
</dbReference>
<sequence length="829" mass="94231">MPLHSNLEVSAGSLFIKEFFIPRMESGPESVTISWRAELPEFVLVYGSPIDIKKEPLEELGGLEDENDTSPIDLKKELLEELGGLEDENDTFSRPITARPTNQTIQKSKYTVTAPKTNNVPISSILRQANQSNIGSTQQAVLGKATKPTEPRMMQALLADRPYRKIPLEGSTCRSYRKVELPKYCIVQRFPLSKSKNLTRQKKVCNIQNDTSQKNSLPKSTLHNPHVIVNRREPLTISSPAPDTVVLKKGTPLGTVRQNSLESPSRPHAIVIEKDPLDTSSSAPGSVVLQKGTALGTGTIDCSSTKRRTMVIRKDPRASSSSAPCTVLHTAGTGKPKALLSSTLPSRNLASHPGSLPDASPSTSNSAPRTRNLSGPVTYQEKTSARRIGVEPSKVDREISMPYHIVPTTSLEKYDALLRKIGVDPATVDPSTVRLPRVSSEGGNKEIPILYDQKMFIKAKKMKDRHEDVECRYRDPFDYGVLRKVPSPPAKSTEKREDRRWQCLMCHLIMKNKAELMLHYAGHKKIRDGIPSNDAVIKEDEKEKKYKCPSCHEIYKNDTEYNRHVKLKHLNMNRPFCQKCERYCDTYLDLSLHIETYHEKKKGDFKCCVCKSFLWSRQQLENHVTTLHEHTVYDCGICNMKFTTKEWFDAHSVLHSVQTEIYVCRLCGKQFETQECLEVHKQKRHHIVPVEYRRKIECKECHITFPTEYNKERHDANIHKEKAVDLCTICGKAFTRHAMISHRRIHKEKVPCEVCGKLVALYCMGIHMRTHTGEKPYKCSQCDKCFTQRPPLKMHLRSHTGERPYECIRCKKGFISKAGRDGHTTKCRE</sequence>
<dbReference type="InterPro" id="IPR036236">
    <property type="entry name" value="Znf_C2H2_sf"/>
</dbReference>
<keyword evidence="12" id="KW-1185">Reference proteome</keyword>